<gene>
    <name evidence="8" type="ORF">B296_00026936</name>
</gene>
<comment type="similarity">
    <text evidence="2 5">Belongs to the GRF family.</text>
</comment>
<evidence type="ECO:0000256" key="4">
    <source>
        <dbReference type="PROSITE-ProRule" id="PRU01002"/>
    </source>
</evidence>
<dbReference type="SMART" id="SM00951">
    <property type="entry name" value="QLQ"/>
    <property type="match status" value="1"/>
</dbReference>
<dbReference type="PANTHER" id="PTHR31602:SF42">
    <property type="entry name" value="GROWTH-REGULATING FACTOR 2"/>
    <property type="match status" value="1"/>
</dbReference>
<dbReference type="PANTHER" id="PTHR31602">
    <property type="entry name" value="GROWTH-REGULATING FACTOR 5"/>
    <property type="match status" value="1"/>
</dbReference>
<evidence type="ECO:0000259" key="6">
    <source>
        <dbReference type="PROSITE" id="PS51666"/>
    </source>
</evidence>
<comment type="subcellular location">
    <subcellularLocation>
        <location evidence="1 4 5">Nucleus</location>
    </subcellularLocation>
</comment>
<comment type="domain">
    <text evidence="5">The QLQ domain and WRC domain may be involved in protein-protein interaction and DNA-binding, respectively.</text>
</comment>
<dbReference type="InterPro" id="IPR031137">
    <property type="entry name" value="GRF"/>
</dbReference>
<dbReference type="PROSITE" id="PS51666">
    <property type="entry name" value="QLQ"/>
    <property type="match status" value="1"/>
</dbReference>
<comment type="caution">
    <text evidence="8">The sequence shown here is derived from an EMBL/GenBank/DDBJ whole genome shotgun (WGS) entry which is preliminary data.</text>
</comment>
<keyword evidence="5" id="KW-0805">Transcription regulation</keyword>
<dbReference type="GO" id="GO:0005524">
    <property type="term" value="F:ATP binding"/>
    <property type="evidence" value="ECO:0007669"/>
    <property type="project" value="UniProtKB-UniRule"/>
</dbReference>
<dbReference type="EMBL" id="AMZH03010328">
    <property type="protein sequence ID" value="RRT54963.1"/>
    <property type="molecule type" value="Genomic_DNA"/>
</dbReference>
<evidence type="ECO:0000256" key="2">
    <source>
        <dbReference type="ARBA" id="ARBA00008122"/>
    </source>
</evidence>
<dbReference type="GO" id="GO:0032502">
    <property type="term" value="P:developmental process"/>
    <property type="evidence" value="ECO:0007669"/>
    <property type="project" value="InterPro"/>
</dbReference>
<keyword evidence="3 4" id="KW-0539">Nucleus</keyword>
<reference evidence="8 9" key="1">
    <citation type="journal article" date="2014" name="Agronomy (Basel)">
        <title>A Draft Genome Sequence for Ensete ventricosum, the Drought-Tolerant Tree Against Hunger.</title>
        <authorList>
            <person name="Harrison J."/>
            <person name="Moore K.A."/>
            <person name="Paszkiewicz K."/>
            <person name="Jones T."/>
            <person name="Grant M."/>
            <person name="Ambacheew D."/>
            <person name="Muzemil S."/>
            <person name="Studholme D.J."/>
        </authorList>
    </citation>
    <scope>NUCLEOTIDE SEQUENCE [LARGE SCALE GENOMIC DNA]</scope>
</reference>
<evidence type="ECO:0000313" key="9">
    <source>
        <dbReference type="Proteomes" id="UP000287651"/>
    </source>
</evidence>
<dbReference type="PROSITE" id="PS51667">
    <property type="entry name" value="WRC"/>
    <property type="match status" value="1"/>
</dbReference>
<comment type="function">
    <text evidence="5">Transcription activator.</text>
</comment>
<accession>A0A426YT95</accession>
<evidence type="ECO:0000256" key="1">
    <source>
        <dbReference type="ARBA" id="ARBA00004123"/>
    </source>
</evidence>
<dbReference type="InterPro" id="IPR014978">
    <property type="entry name" value="Gln-Leu-Gln_QLQ"/>
</dbReference>
<keyword evidence="5" id="KW-0804">Transcription</keyword>
<dbReference type="AlphaFoldDB" id="A0A426YT95"/>
<dbReference type="GO" id="GO:0006351">
    <property type="term" value="P:DNA-templated transcription"/>
    <property type="evidence" value="ECO:0007669"/>
    <property type="project" value="UniProtKB-UniRule"/>
</dbReference>
<name>A0A426YT95_ENSVE</name>
<feature type="domain" description="QLQ" evidence="6">
    <location>
        <begin position="191"/>
        <end position="226"/>
    </location>
</feature>
<dbReference type="GO" id="GO:0006355">
    <property type="term" value="P:regulation of DNA-templated transcription"/>
    <property type="evidence" value="ECO:0007669"/>
    <property type="project" value="InterPro"/>
</dbReference>
<proteinExistence type="inferred from homology"/>
<evidence type="ECO:0000313" key="8">
    <source>
        <dbReference type="EMBL" id="RRT54963.1"/>
    </source>
</evidence>
<organism evidence="8 9">
    <name type="scientific">Ensete ventricosum</name>
    <name type="common">Abyssinian banana</name>
    <name type="synonym">Musa ensete</name>
    <dbReference type="NCBI Taxonomy" id="4639"/>
    <lineage>
        <taxon>Eukaryota</taxon>
        <taxon>Viridiplantae</taxon>
        <taxon>Streptophyta</taxon>
        <taxon>Embryophyta</taxon>
        <taxon>Tracheophyta</taxon>
        <taxon>Spermatophyta</taxon>
        <taxon>Magnoliopsida</taxon>
        <taxon>Liliopsida</taxon>
        <taxon>Zingiberales</taxon>
        <taxon>Musaceae</taxon>
        <taxon>Ensete</taxon>
    </lineage>
</organism>
<feature type="short sequence motif" description="Bipartite nuclear localization signal" evidence="4">
    <location>
        <begin position="271"/>
        <end position="278"/>
    </location>
</feature>
<dbReference type="Pfam" id="PF08879">
    <property type="entry name" value="WRC"/>
    <property type="match status" value="1"/>
</dbReference>
<dbReference type="Proteomes" id="UP000287651">
    <property type="component" value="Unassembled WGS sequence"/>
</dbReference>
<evidence type="ECO:0000256" key="3">
    <source>
        <dbReference type="ARBA" id="ARBA00023242"/>
    </source>
</evidence>
<dbReference type="Pfam" id="PF08880">
    <property type="entry name" value="QLQ"/>
    <property type="match status" value="1"/>
</dbReference>
<sequence length="477" mass="52072">MVPVAFRCPESMTSRDLKRSNAMGHGGGSTLCTGLGPQHFTPRPVHDPAVEYGGQRSIFLVGFEFVEVRMSQLPWFHFRSFYLQRMHKTTPCSCSRTGGLEVEGGEMDLGGLIGVDDGLVSGASSLLGGDVLSSFHGRHDWGCLNMAKTEASSLLPDGEQLLDFSASKPESLPASSYSLHFGRLGVNSNGSFTPSQLMELENQTLIYNYIDANARIPSNHLSPIGFSACSTGSLRASACKPGRCRRTDGKKWRCSRNAVGDQKYCERHLNRGRHRSRKPVEGPCCRATRPMPVISSSQAGLGSRSCNGLAMTRQQMSNLQPQLNRIVLSEEKASARSKVSEELCKLTLLNSLPYPKLSFHEDFGFVSTCSSSLPPSSSGIDNKTNVLPPFELDAQQLQPRRFTWSGREDVQSDNDELFAPMPMISDFFSCSSSPHESSVIWEGSAGGPLAEALKNTGKAPDHGKQSSLDLSVWPHYK</sequence>
<evidence type="ECO:0000259" key="7">
    <source>
        <dbReference type="PROSITE" id="PS51667"/>
    </source>
</evidence>
<feature type="domain" description="WRC" evidence="7">
    <location>
        <begin position="238"/>
        <end position="282"/>
    </location>
</feature>
<evidence type="ECO:0000256" key="5">
    <source>
        <dbReference type="RuleBase" id="RU367127"/>
    </source>
</evidence>
<keyword evidence="5" id="KW-0010">Activator</keyword>
<dbReference type="GO" id="GO:0005634">
    <property type="term" value="C:nucleus"/>
    <property type="evidence" value="ECO:0007669"/>
    <property type="project" value="UniProtKB-SubCell"/>
</dbReference>
<feature type="short sequence motif" description="Bipartite nuclear localization signal" evidence="4">
    <location>
        <begin position="243"/>
        <end position="253"/>
    </location>
</feature>
<protein>
    <recommendedName>
        <fullName evidence="5">Growth-regulating factor</fullName>
    </recommendedName>
</protein>
<dbReference type="InterPro" id="IPR014977">
    <property type="entry name" value="WRC_dom"/>
</dbReference>